<organism evidence="10 11">
    <name type="scientific">Allomyces macrogynus (strain ATCC 38327)</name>
    <name type="common">Allomyces javanicus var. macrogynus</name>
    <dbReference type="NCBI Taxonomy" id="578462"/>
    <lineage>
        <taxon>Eukaryota</taxon>
        <taxon>Fungi</taxon>
        <taxon>Fungi incertae sedis</taxon>
        <taxon>Blastocladiomycota</taxon>
        <taxon>Blastocladiomycetes</taxon>
        <taxon>Blastocladiales</taxon>
        <taxon>Blastocladiaceae</taxon>
        <taxon>Allomyces</taxon>
    </lineage>
</organism>
<dbReference type="SUPFAM" id="SSF69012">
    <property type="entry name" value="alpha-ketoacid dehydrogenase kinase, N-terminal domain"/>
    <property type="match status" value="1"/>
</dbReference>
<evidence type="ECO:0000256" key="7">
    <source>
        <dbReference type="ARBA" id="ARBA00023128"/>
    </source>
</evidence>
<keyword evidence="3 8" id="KW-0808">Transferase</keyword>
<evidence type="ECO:0000313" key="10">
    <source>
        <dbReference type="EMBL" id="KNE61391.1"/>
    </source>
</evidence>
<dbReference type="AlphaFoldDB" id="A0A0L0SFW5"/>
<keyword evidence="2" id="KW-0597">Phosphoprotein</keyword>
<keyword evidence="4 8" id="KW-0547">Nucleotide-binding</keyword>
<dbReference type="SUPFAM" id="SSF55874">
    <property type="entry name" value="ATPase domain of HSP90 chaperone/DNA topoisomerase II/histidine kinase"/>
    <property type="match status" value="1"/>
</dbReference>
<comment type="similarity">
    <text evidence="1 8">Belongs to the PDK/BCKDK protein kinase family.</text>
</comment>
<keyword evidence="5 8" id="KW-0418">Kinase</keyword>
<reference evidence="10 11" key="1">
    <citation type="submission" date="2009-11" db="EMBL/GenBank/DDBJ databases">
        <title>Annotation of Allomyces macrogynus ATCC 38327.</title>
        <authorList>
            <consortium name="The Broad Institute Genome Sequencing Platform"/>
            <person name="Russ C."/>
            <person name="Cuomo C."/>
            <person name="Burger G."/>
            <person name="Gray M.W."/>
            <person name="Holland P.W.H."/>
            <person name="King N."/>
            <person name="Lang F.B.F."/>
            <person name="Roger A.J."/>
            <person name="Ruiz-Trillo I."/>
            <person name="Young S.K."/>
            <person name="Zeng Q."/>
            <person name="Gargeya S."/>
            <person name="Fitzgerald M."/>
            <person name="Haas B."/>
            <person name="Abouelleil A."/>
            <person name="Alvarado L."/>
            <person name="Arachchi H.M."/>
            <person name="Berlin A."/>
            <person name="Chapman S.B."/>
            <person name="Gearin G."/>
            <person name="Goldberg J."/>
            <person name="Griggs A."/>
            <person name="Gujja S."/>
            <person name="Hansen M."/>
            <person name="Heiman D."/>
            <person name="Howarth C."/>
            <person name="Larimer J."/>
            <person name="Lui A."/>
            <person name="MacDonald P.J.P."/>
            <person name="McCowen C."/>
            <person name="Montmayeur A."/>
            <person name="Murphy C."/>
            <person name="Neiman D."/>
            <person name="Pearson M."/>
            <person name="Priest M."/>
            <person name="Roberts A."/>
            <person name="Saif S."/>
            <person name="Shea T."/>
            <person name="Sisk P."/>
            <person name="Stolte C."/>
            <person name="Sykes S."/>
            <person name="Wortman J."/>
            <person name="Nusbaum C."/>
            <person name="Birren B."/>
        </authorList>
    </citation>
    <scope>NUCLEOTIDE SEQUENCE [LARGE SCALE GENOMIC DNA]</scope>
    <source>
        <strain evidence="10 11">ATCC 38327</strain>
    </source>
</reference>
<name>A0A0L0SFW5_ALLM3</name>
<evidence type="ECO:0000256" key="5">
    <source>
        <dbReference type="ARBA" id="ARBA00022777"/>
    </source>
</evidence>
<dbReference type="Gene3D" id="1.20.140.20">
    <property type="entry name" value="Alpha-ketoacid/pyruvate dehydrogenase kinase, N-terminal domain"/>
    <property type="match status" value="1"/>
</dbReference>
<dbReference type="EC" id="2.7.11.-" evidence="8"/>
<dbReference type="GO" id="GO:0005759">
    <property type="term" value="C:mitochondrial matrix"/>
    <property type="evidence" value="ECO:0007669"/>
    <property type="project" value="UniProtKB-SubCell"/>
</dbReference>
<keyword evidence="11" id="KW-1185">Reference proteome</keyword>
<dbReference type="PANTHER" id="PTHR11947">
    <property type="entry name" value="PYRUVATE DEHYDROGENASE KINASE"/>
    <property type="match status" value="1"/>
</dbReference>
<feature type="domain" description="Histidine kinase/HSP90-like ATPase" evidence="9">
    <location>
        <begin position="334"/>
        <end position="498"/>
    </location>
</feature>
<dbReference type="eggNOG" id="KOG0787">
    <property type="taxonomic scope" value="Eukaryota"/>
</dbReference>
<evidence type="ECO:0000256" key="2">
    <source>
        <dbReference type="ARBA" id="ARBA00022553"/>
    </source>
</evidence>
<dbReference type="GO" id="GO:0004740">
    <property type="term" value="F:pyruvate dehydrogenase (acetyl-transferring) kinase activity"/>
    <property type="evidence" value="ECO:0007669"/>
    <property type="project" value="TreeGrafter"/>
</dbReference>
<protein>
    <recommendedName>
        <fullName evidence="8">Protein-serine/threonine kinase</fullName>
        <ecNumber evidence="8">2.7.11.-</ecNumber>
    </recommendedName>
</protein>
<evidence type="ECO:0000259" key="9">
    <source>
        <dbReference type="SMART" id="SM00387"/>
    </source>
</evidence>
<reference evidence="10 11" key="2">
    <citation type="submission" date="2009-11" db="EMBL/GenBank/DDBJ databases">
        <title>The Genome Sequence of Allomyces macrogynus strain ATCC 38327.</title>
        <authorList>
            <consortium name="The Broad Institute Genome Sequencing Platform"/>
            <person name="Russ C."/>
            <person name="Cuomo C."/>
            <person name="Shea T."/>
            <person name="Young S.K."/>
            <person name="Zeng Q."/>
            <person name="Koehrsen M."/>
            <person name="Haas B."/>
            <person name="Borodovsky M."/>
            <person name="Guigo R."/>
            <person name="Alvarado L."/>
            <person name="Berlin A."/>
            <person name="Borenstein D."/>
            <person name="Chen Z."/>
            <person name="Engels R."/>
            <person name="Freedman E."/>
            <person name="Gellesch M."/>
            <person name="Goldberg J."/>
            <person name="Griggs A."/>
            <person name="Gujja S."/>
            <person name="Heiman D."/>
            <person name="Hepburn T."/>
            <person name="Howarth C."/>
            <person name="Jen D."/>
            <person name="Larson L."/>
            <person name="Lewis B."/>
            <person name="Mehta T."/>
            <person name="Park D."/>
            <person name="Pearson M."/>
            <person name="Roberts A."/>
            <person name="Saif S."/>
            <person name="Shenoy N."/>
            <person name="Sisk P."/>
            <person name="Stolte C."/>
            <person name="Sykes S."/>
            <person name="Walk T."/>
            <person name="White J."/>
            <person name="Yandava C."/>
            <person name="Burger G."/>
            <person name="Gray M.W."/>
            <person name="Holland P.W.H."/>
            <person name="King N."/>
            <person name="Lang F.B.F."/>
            <person name="Roger A.J."/>
            <person name="Ruiz-Trillo I."/>
            <person name="Lander E."/>
            <person name="Nusbaum C."/>
        </authorList>
    </citation>
    <scope>NUCLEOTIDE SEQUENCE [LARGE SCALE GENOMIC DNA]</scope>
    <source>
        <strain evidence="10 11">ATCC 38327</strain>
    </source>
</reference>
<comment type="subcellular location">
    <subcellularLocation>
        <location evidence="8">Mitochondrion matrix</location>
    </subcellularLocation>
</comment>
<dbReference type="Gene3D" id="3.30.565.10">
    <property type="entry name" value="Histidine kinase-like ATPase, C-terminal domain"/>
    <property type="match status" value="1"/>
</dbReference>
<gene>
    <name evidence="10" type="ORF">AMAG_06221</name>
</gene>
<proteinExistence type="inferred from homology"/>
<dbReference type="OMA" id="EHRDNIP"/>
<keyword evidence="7 8" id="KW-0496">Mitochondrion</keyword>
<dbReference type="Proteomes" id="UP000054350">
    <property type="component" value="Unassembled WGS sequence"/>
</dbReference>
<dbReference type="GO" id="GO:0010906">
    <property type="term" value="P:regulation of glucose metabolic process"/>
    <property type="evidence" value="ECO:0007669"/>
    <property type="project" value="TreeGrafter"/>
</dbReference>
<evidence type="ECO:0000256" key="1">
    <source>
        <dbReference type="ARBA" id="ARBA00006155"/>
    </source>
</evidence>
<dbReference type="SMART" id="SM00387">
    <property type="entry name" value="HATPase_c"/>
    <property type="match status" value="1"/>
</dbReference>
<dbReference type="STRING" id="578462.A0A0L0SFW5"/>
<dbReference type="VEuPathDB" id="FungiDB:AMAG_06221"/>
<dbReference type="GO" id="GO:0005524">
    <property type="term" value="F:ATP binding"/>
    <property type="evidence" value="ECO:0007669"/>
    <property type="project" value="UniProtKB-UniRule"/>
</dbReference>
<evidence type="ECO:0000313" key="11">
    <source>
        <dbReference type="Proteomes" id="UP000054350"/>
    </source>
</evidence>
<dbReference type="PANTHER" id="PTHR11947:SF20">
    <property type="entry name" value="[3-METHYL-2-OXOBUTANOATE DEHYDROGENASE [LIPOAMIDE]] KINASE, MITOCHONDRIAL"/>
    <property type="match status" value="1"/>
</dbReference>
<dbReference type="InterPro" id="IPR003594">
    <property type="entry name" value="HATPase_dom"/>
</dbReference>
<evidence type="ECO:0000256" key="6">
    <source>
        <dbReference type="ARBA" id="ARBA00022840"/>
    </source>
</evidence>
<dbReference type="InterPro" id="IPR036890">
    <property type="entry name" value="HATPase_C_sf"/>
</dbReference>
<dbReference type="Pfam" id="PF10436">
    <property type="entry name" value="BCDHK_Adom3"/>
    <property type="match status" value="1"/>
</dbReference>
<dbReference type="OrthoDB" id="3264224at2759"/>
<evidence type="ECO:0000256" key="8">
    <source>
        <dbReference type="RuleBase" id="RU366032"/>
    </source>
</evidence>
<sequence>MIGTVRPAVRDAARNLHASRPRPCALGILMHRTLTTTSATNPPSRFYGLSHEVPARARGHLRLTGPTCNGMQPSSLVAGPRAGSARVLYSTSAAASSTAGASGNAAAKRSQLHMLVQSLSARPITPVRIPDLLRIGQAATAAANGQPVHDDPFGQHPLVANAQFLQRELPVRLALRCKAFQSLPFIVGLNPHIHKVYTLYLDSLERLTSFRPVVNEDDEKEFTSMLTELVEAHVDVIQTISQGFLESRDYMPAQEIGQFLDKLIGARIGVRVLAEHHLALHSPQPDFIGIVDTKLSPVSVAQHVYDYVREVAQFHFGAAPALQIDGMVDTTLAYIPVHLDYILAELFKNSIRATVEHYEKTSGNGLGSLRLSAGLSDDDLPPIQLTVARGPDDVVMRIRDQGGGIPYEDLQRVFEYSYTSVQGKGYNRSATGVGASTADPQSAMSEMMMQSGIGGPIAGLGYGLGTARVYSRYFDGSLTMISLYGHGCDVFLRLKNIDMVSSDIKI</sequence>
<accession>A0A0L0SFW5</accession>
<dbReference type="EMBL" id="GG745338">
    <property type="protein sequence ID" value="KNE61391.1"/>
    <property type="molecule type" value="Genomic_DNA"/>
</dbReference>
<dbReference type="Pfam" id="PF02518">
    <property type="entry name" value="HATPase_c"/>
    <property type="match status" value="1"/>
</dbReference>
<dbReference type="InterPro" id="IPR036784">
    <property type="entry name" value="AK/P_DHK_N_sf"/>
</dbReference>
<evidence type="ECO:0000256" key="3">
    <source>
        <dbReference type="ARBA" id="ARBA00022679"/>
    </source>
</evidence>
<dbReference type="InterPro" id="IPR018955">
    <property type="entry name" value="BCDHK/PDK_N"/>
</dbReference>
<evidence type="ECO:0000256" key="4">
    <source>
        <dbReference type="ARBA" id="ARBA00022741"/>
    </source>
</evidence>
<dbReference type="InterPro" id="IPR039028">
    <property type="entry name" value="BCKD/PDK"/>
</dbReference>
<keyword evidence="6 8" id="KW-0067">ATP-binding</keyword>